<organism evidence="1 2">
    <name type="scientific">Chitinophaga oryzae</name>
    <dbReference type="NCBI Taxonomy" id="2725414"/>
    <lineage>
        <taxon>Bacteria</taxon>
        <taxon>Pseudomonadati</taxon>
        <taxon>Bacteroidota</taxon>
        <taxon>Chitinophagia</taxon>
        <taxon>Chitinophagales</taxon>
        <taxon>Chitinophagaceae</taxon>
        <taxon>Chitinophaga</taxon>
    </lineage>
</organism>
<dbReference type="InterPro" id="IPR036890">
    <property type="entry name" value="HATPase_C_sf"/>
</dbReference>
<accession>A0AAE6ZBI9</accession>
<evidence type="ECO:0008006" key="3">
    <source>
        <dbReference type="Google" id="ProtNLM"/>
    </source>
</evidence>
<sequence length="843" mass="96506">MTYRDKFNASEHKAHYKNIATKVLREMSLLRSNVETSPNTPRRWVWELLQNAKDVHRGNGVKIEISQVEQSGKNYLIFRHDGLPFTADNVRFLIEQISSKDREKDSGGKQKQTGKFGTGFLTTHMLSEKVKVKGVAKEDELDYREFSLILDRSGYELHEIISAVEKSKKAIEDMDDFPTYTGYNENDYNTSFIYPLIDSLSKQVANLGLTDLGTNLPYTLCFVDEINSVTVKPSGLIYYVVSRETEDFNSEIQIITISIDLDTKVPKTPFKVAVLSKGLTSIALPVQEENGCFTILPIDGTVPRIFCDFPLIGTEAFPFPTIINNPNFNPTDPRDGIFLTDSTRANPLVEENKNIVKDAVDLYFNLLRHAISNNWGNLHLLARLGYLREPILANTSVDWFEKVVQKPVREMLMTSKIVKTAGNTLCSILKEDGVKYMWFPSGGSKEVREKIWEIAQYWFPHALPQKENVEFWSHNIWSDCGKLTLSQFSTFLQNKETLSNLKESLKGIEPIEWLNKFYQLLQLDEKEFVSILDAKSIVPDQNGSLVKKSLLSKQVGDIDDAFKDILLLFKNDIRSKLADTGIKLEFEDQDLYDQTDAVREITSEIIEKTNDREVAQNYRPALNLIIKYFSDHPEEAKKLFPSIYKNKHLLYDDEEIMDNINKAEELKDLLSTFKVSSADELRRKFEGMSSGQVSLLPVTEEILASMGITSVEEWEEAMRDTDLQSLFDHRSIPSPDMFVFAQSHIKRAKKRVIQYLESLDEYDLSGMDSNTATTILAGVRKYGHPIRIVFRPAYNREVIIYYGAERDTLDYADCELWVDDGSEVWSVSLGHIIKKNNIKKFPI</sequence>
<dbReference type="AlphaFoldDB" id="A0AAE6ZBI9"/>
<gene>
    <name evidence="1" type="ORF">HF329_00680</name>
</gene>
<dbReference type="RefSeq" id="WP_168802186.1">
    <property type="nucleotide sequence ID" value="NZ_CP051205.1"/>
</dbReference>
<dbReference type="Proteomes" id="UP000502421">
    <property type="component" value="Chromosome"/>
</dbReference>
<evidence type="ECO:0000313" key="1">
    <source>
        <dbReference type="EMBL" id="QJB29898.1"/>
    </source>
</evidence>
<protein>
    <recommendedName>
        <fullName evidence="3">ATP-binding protein</fullName>
    </recommendedName>
</protein>
<reference evidence="2" key="1">
    <citation type="submission" date="2020-04" db="EMBL/GenBank/DDBJ databases">
        <authorList>
            <person name="Kittiwongwattana C."/>
        </authorList>
    </citation>
    <scope>NUCLEOTIDE SEQUENCE [LARGE SCALE GENOMIC DNA]</scope>
    <source>
        <strain evidence="2">1310</strain>
    </source>
</reference>
<dbReference type="EMBL" id="CP051205">
    <property type="protein sequence ID" value="QJB29898.1"/>
    <property type="molecule type" value="Genomic_DNA"/>
</dbReference>
<dbReference type="SUPFAM" id="SSF55874">
    <property type="entry name" value="ATPase domain of HSP90 chaperone/DNA topoisomerase II/histidine kinase"/>
    <property type="match status" value="1"/>
</dbReference>
<dbReference type="NCBIfam" id="NF047352">
    <property type="entry name" value="P_loop_sacsin"/>
    <property type="match status" value="1"/>
</dbReference>
<name>A0AAE6ZBI9_9BACT</name>
<dbReference type="KEGG" id="coy:HF329_00680"/>
<evidence type="ECO:0000313" key="2">
    <source>
        <dbReference type="Proteomes" id="UP000502421"/>
    </source>
</evidence>
<proteinExistence type="predicted"/>
<dbReference type="Gene3D" id="3.30.565.10">
    <property type="entry name" value="Histidine kinase-like ATPase, C-terminal domain"/>
    <property type="match status" value="1"/>
</dbReference>